<accession>A0AA97NQI3</accession>
<organism evidence="2">
    <name type="scientific">Pyricularia oryzae (strain Y34)</name>
    <name type="common">Rice blast fungus</name>
    <name type="synonym">Magnaporthe oryzae</name>
    <dbReference type="NCBI Taxonomy" id="1143189"/>
    <lineage>
        <taxon>Eukaryota</taxon>
        <taxon>Fungi</taxon>
        <taxon>Dikarya</taxon>
        <taxon>Ascomycota</taxon>
        <taxon>Pezizomycotina</taxon>
        <taxon>Sordariomycetes</taxon>
        <taxon>Sordariomycetidae</taxon>
        <taxon>Magnaporthales</taxon>
        <taxon>Pyriculariaceae</taxon>
        <taxon>Pyricularia</taxon>
    </lineage>
</organism>
<evidence type="ECO:0000313" key="2">
    <source>
        <dbReference type="EMBL" id="ELQ34368.1"/>
    </source>
</evidence>
<sequence>MPPSSMSACKVMQTCRPKVSNT</sequence>
<protein>
    <submittedName>
        <fullName evidence="2">Uncharacterized protein</fullName>
    </submittedName>
</protein>
<dbReference type="AlphaFoldDB" id="A0AA97NQI3"/>
<gene>
    <name evidence="2" type="ORF">OOU_Y34scaffold00768g12</name>
</gene>
<reference evidence="2" key="1">
    <citation type="journal article" date="2012" name="PLoS Genet.">
        <title>Comparative analysis of the genomes of two field isolates of the rice blast fungus Magnaporthe oryzae.</title>
        <authorList>
            <person name="Xue M."/>
            <person name="Yang J."/>
            <person name="Li Z."/>
            <person name="Hu S."/>
            <person name="Yao N."/>
            <person name="Dean R.A."/>
            <person name="Zhao W."/>
            <person name="Shen M."/>
            <person name="Zhang H."/>
            <person name="Li C."/>
            <person name="Liu L."/>
            <person name="Cao L."/>
            <person name="Xu X."/>
            <person name="Xing Y."/>
            <person name="Hsiang T."/>
            <person name="Zhang Z."/>
            <person name="Xu J.R."/>
            <person name="Peng Y.L."/>
        </authorList>
    </citation>
    <scope>NUCLEOTIDE SEQUENCE</scope>
    <source>
        <strain evidence="2">Y34</strain>
    </source>
</reference>
<proteinExistence type="predicted"/>
<dbReference type="Proteomes" id="UP000011086">
    <property type="component" value="Unassembled WGS sequence"/>
</dbReference>
<evidence type="ECO:0000256" key="1">
    <source>
        <dbReference type="SAM" id="MobiDB-lite"/>
    </source>
</evidence>
<dbReference type="EMBL" id="JH793914">
    <property type="protein sequence ID" value="ELQ34368.1"/>
    <property type="molecule type" value="Genomic_DNA"/>
</dbReference>
<feature type="region of interest" description="Disordered" evidence="1">
    <location>
        <begin position="1"/>
        <end position="22"/>
    </location>
</feature>
<name>A0AA97NQI3_PYRO3</name>